<organism evidence="2 3">
    <name type="scientific">Spinactinospora alkalitolerans</name>
    <dbReference type="NCBI Taxonomy" id="687207"/>
    <lineage>
        <taxon>Bacteria</taxon>
        <taxon>Bacillati</taxon>
        <taxon>Actinomycetota</taxon>
        <taxon>Actinomycetes</taxon>
        <taxon>Streptosporangiales</taxon>
        <taxon>Nocardiopsidaceae</taxon>
        <taxon>Spinactinospora</taxon>
    </lineage>
</organism>
<dbReference type="GO" id="GO:0032259">
    <property type="term" value="P:methylation"/>
    <property type="evidence" value="ECO:0007669"/>
    <property type="project" value="UniProtKB-KW"/>
</dbReference>
<dbReference type="SUPFAM" id="SSF53335">
    <property type="entry name" value="S-adenosyl-L-methionine-dependent methyltransferases"/>
    <property type="match status" value="1"/>
</dbReference>
<comment type="caution">
    <text evidence="2">The sequence shown here is derived from an EMBL/GenBank/DDBJ whole genome shotgun (WGS) entry which is preliminary data.</text>
</comment>
<dbReference type="AlphaFoldDB" id="A0A852TVY2"/>
<accession>A0A852TVY2</accession>
<evidence type="ECO:0000313" key="3">
    <source>
        <dbReference type="Proteomes" id="UP000589036"/>
    </source>
</evidence>
<dbReference type="Pfam" id="PF08241">
    <property type="entry name" value="Methyltransf_11"/>
    <property type="match status" value="1"/>
</dbReference>
<evidence type="ECO:0000259" key="1">
    <source>
        <dbReference type="Pfam" id="PF08241"/>
    </source>
</evidence>
<gene>
    <name evidence="2" type="ORF">HDA32_002123</name>
</gene>
<keyword evidence="2" id="KW-0808">Transferase</keyword>
<keyword evidence="2" id="KW-0489">Methyltransferase</keyword>
<feature type="domain" description="Methyltransferase type 11" evidence="1">
    <location>
        <begin position="53"/>
        <end position="149"/>
    </location>
</feature>
<proteinExistence type="predicted"/>
<reference evidence="2 3" key="1">
    <citation type="submission" date="2020-07" db="EMBL/GenBank/DDBJ databases">
        <title>Sequencing the genomes of 1000 actinobacteria strains.</title>
        <authorList>
            <person name="Klenk H.-P."/>
        </authorList>
    </citation>
    <scope>NUCLEOTIDE SEQUENCE [LARGE SCALE GENOMIC DNA]</scope>
    <source>
        <strain evidence="2 3">CXB654</strain>
    </source>
</reference>
<dbReference type="Proteomes" id="UP000589036">
    <property type="component" value="Unassembled WGS sequence"/>
</dbReference>
<protein>
    <submittedName>
        <fullName evidence="2">SAM-dependent methyltransferase</fullName>
    </submittedName>
</protein>
<dbReference type="PANTHER" id="PTHR43591">
    <property type="entry name" value="METHYLTRANSFERASE"/>
    <property type="match status" value="1"/>
</dbReference>
<keyword evidence="3" id="KW-1185">Reference proteome</keyword>
<dbReference type="EMBL" id="JACCCC010000001">
    <property type="protein sequence ID" value="NYE47003.1"/>
    <property type="molecule type" value="Genomic_DNA"/>
</dbReference>
<dbReference type="CDD" id="cd02440">
    <property type="entry name" value="AdoMet_MTases"/>
    <property type="match status" value="1"/>
</dbReference>
<dbReference type="Gene3D" id="3.40.50.150">
    <property type="entry name" value="Vaccinia Virus protein VP39"/>
    <property type="match status" value="1"/>
</dbReference>
<dbReference type="RefSeq" id="WP_179643018.1">
    <property type="nucleotide sequence ID" value="NZ_BAAAYY010000001.1"/>
</dbReference>
<name>A0A852TVY2_9ACTN</name>
<evidence type="ECO:0000313" key="2">
    <source>
        <dbReference type="EMBL" id="NYE47003.1"/>
    </source>
</evidence>
<dbReference type="InterPro" id="IPR013216">
    <property type="entry name" value="Methyltransf_11"/>
</dbReference>
<dbReference type="InterPro" id="IPR029063">
    <property type="entry name" value="SAM-dependent_MTases_sf"/>
</dbReference>
<sequence length="261" mass="27769">MSSTDAAARRAAVLREFGRQAGTFEDRRLNSAFTVHLERLVDFARPGAADVCLDAACGTGLVARALAARTRHVNALDSTPEMLAVGKERADAEGIANVVFERGDAAALPHLDDSFSLVVSRFSLHHVVSPAGVTAELVRVCRPGGRVVVADMVTDPAAPGDADRMERLRDPSHGSMPTAEGIAELLEAAGAAVRRTDVFDVSRPLRQWLEQARTPADAAARIERELGAELDGGPATGLRPHLVDGALFFTQTWAHVAAEPR</sequence>
<dbReference type="GO" id="GO:0008757">
    <property type="term" value="F:S-adenosylmethionine-dependent methyltransferase activity"/>
    <property type="evidence" value="ECO:0007669"/>
    <property type="project" value="InterPro"/>
</dbReference>